<dbReference type="Proteomes" id="UP000195521">
    <property type="component" value="Unassembled WGS sequence"/>
</dbReference>
<dbReference type="OMA" id="SNCYRCL"/>
<dbReference type="Pfam" id="PF00899">
    <property type="entry name" value="ThiF"/>
    <property type="match status" value="1"/>
</dbReference>
<comment type="caution">
    <text evidence="2">The sequence shown here is derived from an EMBL/GenBank/DDBJ whole genome shotgun (WGS) entry which is preliminary data.</text>
</comment>
<dbReference type="OrthoDB" id="10261062at2759"/>
<dbReference type="GO" id="GO:0042292">
    <property type="term" value="F:URM1 activating enzyme activity"/>
    <property type="evidence" value="ECO:0007669"/>
    <property type="project" value="TreeGrafter"/>
</dbReference>
<evidence type="ECO:0000313" key="2">
    <source>
        <dbReference type="EMBL" id="GAW81604.1"/>
    </source>
</evidence>
<dbReference type="GO" id="GO:0004792">
    <property type="term" value="F:thiosulfate-cyanide sulfurtransferase activity"/>
    <property type="evidence" value="ECO:0007669"/>
    <property type="project" value="TreeGrafter"/>
</dbReference>
<dbReference type="InterPro" id="IPR036873">
    <property type="entry name" value="Rhodanese-like_dom_sf"/>
</dbReference>
<dbReference type="SUPFAM" id="SSF69572">
    <property type="entry name" value="Activating enzymes of the ubiquitin-like proteins"/>
    <property type="match status" value="1"/>
</dbReference>
<dbReference type="InterPro" id="IPR000594">
    <property type="entry name" value="ThiF_NAD_FAD-bd"/>
</dbReference>
<dbReference type="InterPro" id="IPR045886">
    <property type="entry name" value="ThiF/MoeB/HesA"/>
</dbReference>
<dbReference type="EMBL" id="BDQF01000012">
    <property type="protein sequence ID" value="GAW81604.1"/>
    <property type="molecule type" value="Genomic_DNA"/>
</dbReference>
<dbReference type="GO" id="GO:0005737">
    <property type="term" value="C:cytoplasm"/>
    <property type="evidence" value="ECO:0007669"/>
    <property type="project" value="TreeGrafter"/>
</dbReference>
<organism evidence="2 3">
    <name type="scientific">Plasmodium gonderi</name>
    <dbReference type="NCBI Taxonomy" id="77519"/>
    <lineage>
        <taxon>Eukaryota</taxon>
        <taxon>Sar</taxon>
        <taxon>Alveolata</taxon>
        <taxon>Apicomplexa</taxon>
        <taxon>Aconoidasida</taxon>
        <taxon>Haemosporida</taxon>
        <taxon>Plasmodiidae</taxon>
        <taxon>Plasmodium</taxon>
        <taxon>Plasmodium (Plasmodium)</taxon>
    </lineage>
</organism>
<dbReference type="GeneID" id="39748332"/>
<dbReference type="PANTHER" id="PTHR10953:SF102">
    <property type="entry name" value="ADENYLYLTRANSFERASE AND SULFURTRANSFERASE MOCS3"/>
    <property type="match status" value="1"/>
</dbReference>
<name>A0A1Y1JNH5_PLAGO</name>
<dbReference type="InterPro" id="IPR035985">
    <property type="entry name" value="Ubiquitin-activating_enz"/>
</dbReference>
<dbReference type="PANTHER" id="PTHR10953">
    <property type="entry name" value="UBIQUITIN-ACTIVATING ENZYME E1"/>
    <property type="match status" value="1"/>
</dbReference>
<proteinExistence type="predicted"/>
<protein>
    <submittedName>
        <fullName evidence="2">Ubiquitin-activating enzyme</fullName>
    </submittedName>
</protein>
<evidence type="ECO:0000259" key="1">
    <source>
        <dbReference type="Pfam" id="PF00899"/>
    </source>
</evidence>
<reference evidence="3" key="1">
    <citation type="submission" date="2017-04" db="EMBL/GenBank/DDBJ databases">
        <title>Plasmodium gonderi genome.</title>
        <authorList>
            <person name="Arisue N."/>
            <person name="Honma H."/>
            <person name="Kawai S."/>
            <person name="Tougan T."/>
            <person name="Tanabe K."/>
            <person name="Horii T."/>
        </authorList>
    </citation>
    <scope>NUCLEOTIDE SEQUENCE [LARGE SCALE GENOMIC DNA]</scope>
    <source>
        <strain evidence="3">ATCC 30045</strain>
    </source>
</reference>
<sequence length="571" mass="65483">MAHFINKDFIKYGLCFLLGFYIKKIAKWGNREKKKMNEILDVICSKVETILYPFIFSLYDYKNVEKIEKELFYENFDKGTIDKYGKYININDIPSDSLEKIFKTKVLIIGLGGLGSPACFYLSKFGFKEIGLVDGDKVEKSNLQRQIIHMEKHIGMNKTLSAKLTVKNMGDDDANIKCYPFYLNKMKGLQIVKNYDIIVDCTDNISTRFLINDLCILYKKKLIFGSALGLYGQLNVFNMTEDTSNCYRCLKNFNNHTESNNCDENGILSTVTGVIGILQANEVIKLATNLDKQILQNFLTFNSLSSKRPFETLNMNHKNKNCICAWNNFDKMLHFILNNNYGAGVSDNNGDATESSINDGTENCIKYGTSDDAQNCSSNDICKGNKSPCPSSKVMNTYQYDIYIPDFMEILNNNFSFFQFPVNYLCILDIRKHNNTNVYGLKNSIKWSYYDIMESINDCANNSNKLNQLILEKLEITRQKGNIVIIVICRRGIDSLKIAKCFNNLFLVNPTKKNNTSTIPHLSSSNSILNFPTKLENHNKSEFQDKHIYTYNMKGGYLELQKKVFKNLPFL</sequence>
<accession>A0A1Y1JNH5</accession>
<keyword evidence="3" id="KW-1185">Reference proteome</keyword>
<feature type="domain" description="THIF-type NAD/FAD binding fold" evidence="1">
    <location>
        <begin position="86"/>
        <end position="322"/>
    </location>
</feature>
<evidence type="ECO:0000313" key="3">
    <source>
        <dbReference type="Proteomes" id="UP000195521"/>
    </source>
</evidence>
<dbReference type="GO" id="GO:0016779">
    <property type="term" value="F:nucleotidyltransferase activity"/>
    <property type="evidence" value="ECO:0007669"/>
    <property type="project" value="TreeGrafter"/>
</dbReference>
<dbReference type="AlphaFoldDB" id="A0A1Y1JNH5"/>
<dbReference type="Gene3D" id="3.40.250.10">
    <property type="entry name" value="Rhodanese-like domain"/>
    <property type="match status" value="1"/>
</dbReference>
<dbReference type="RefSeq" id="XP_028544193.1">
    <property type="nucleotide sequence ID" value="XM_028688392.1"/>
</dbReference>
<gene>
    <name evidence="2" type="ORF">PGO_110530</name>
</gene>
<dbReference type="Gene3D" id="3.40.50.720">
    <property type="entry name" value="NAD(P)-binding Rossmann-like Domain"/>
    <property type="match status" value="1"/>
</dbReference>
<dbReference type="CDD" id="cd00757">
    <property type="entry name" value="ThiF_MoeB_HesA_family"/>
    <property type="match status" value="1"/>
</dbReference>